<dbReference type="Proteomes" id="UP000551758">
    <property type="component" value="Unassembled WGS sequence"/>
</dbReference>
<keyword evidence="3" id="KW-1185">Reference proteome</keyword>
<dbReference type="EMBL" id="JACDTQ010003584">
    <property type="protein sequence ID" value="KAF5913731.1"/>
    <property type="molecule type" value="Genomic_DNA"/>
</dbReference>
<organism evidence="2 3">
    <name type="scientific">Diceros bicornis minor</name>
    <name type="common">South-central black rhinoceros</name>
    <dbReference type="NCBI Taxonomy" id="77932"/>
    <lineage>
        <taxon>Eukaryota</taxon>
        <taxon>Metazoa</taxon>
        <taxon>Chordata</taxon>
        <taxon>Craniata</taxon>
        <taxon>Vertebrata</taxon>
        <taxon>Euteleostomi</taxon>
        <taxon>Mammalia</taxon>
        <taxon>Eutheria</taxon>
        <taxon>Laurasiatheria</taxon>
        <taxon>Perissodactyla</taxon>
        <taxon>Rhinocerotidae</taxon>
        <taxon>Diceros</taxon>
    </lineage>
</organism>
<gene>
    <name evidence="2" type="ORF">HPG69_017507</name>
</gene>
<evidence type="ECO:0000259" key="1">
    <source>
        <dbReference type="Pfam" id="PF12248"/>
    </source>
</evidence>
<dbReference type="InterPro" id="IPR022041">
    <property type="entry name" value="Methyltransf_FA"/>
</dbReference>
<sequence length="148" mass="15779">MLVGHVMDGVTSSFSVCSKCHCCLGTTVCFLPLSSSLGLCFQFGHGPEPSNESVIMAWTLPRSPEVQFLGFFTGWGSMGEFRIWRKVEADESYNEAFTLGVPHSTIPGSEQMAASIIGVSALQPGSALLGACAPEASSHTRTHLMSTF</sequence>
<evidence type="ECO:0000313" key="3">
    <source>
        <dbReference type="Proteomes" id="UP000551758"/>
    </source>
</evidence>
<dbReference type="AlphaFoldDB" id="A0A7J7EDG5"/>
<feature type="domain" description="Farnesoic acid O-methyl transferase" evidence="1">
    <location>
        <begin position="42"/>
        <end position="86"/>
    </location>
</feature>
<dbReference type="Pfam" id="PF12248">
    <property type="entry name" value="Methyltransf_FA"/>
    <property type="match status" value="1"/>
</dbReference>
<protein>
    <recommendedName>
        <fullName evidence="1">Farnesoic acid O-methyl transferase domain-containing protein</fullName>
    </recommendedName>
</protein>
<reference evidence="2 3" key="1">
    <citation type="journal article" date="2020" name="Mol. Biol. Evol.">
        <title>Interspecific Gene Flow and the Evolution of Specialization in Black and White Rhinoceros.</title>
        <authorList>
            <person name="Moodley Y."/>
            <person name="Westbury M.V."/>
            <person name="Russo I.M."/>
            <person name="Gopalakrishnan S."/>
            <person name="Rakotoarivelo A."/>
            <person name="Olsen R.A."/>
            <person name="Prost S."/>
            <person name="Tunstall T."/>
            <person name="Ryder O.A."/>
            <person name="Dalen L."/>
            <person name="Bruford M.W."/>
        </authorList>
    </citation>
    <scope>NUCLEOTIDE SEQUENCE [LARGE SCALE GENOMIC DNA]</scope>
    <source>
        <strain evidence="2">SBR-YM</strain>
        <tissue evidence="2">Skin</tissue>
    </source>
</reference>
<evidence type="ECO:0000313" key="2">
    <source>
        <dbReference type="EMBL" id="KAF5913731.1"/>
    </source>
</evidence>
<proteinExistence type="predicted"/>
<accession>A0A7J7EDG5</accession>
<name>A0A7J7EDG5_DICBM</name>
<comment type="caution">
    <text evidence="2">The sequence shown here is derived from an EMBL/GenBank/DDBJ whole genome shotgun (WGS) entry which is preliminary data.</text>
</comment>